<accession>A0AAE0XCI6</accession>
<evidence type="ECO:0000313" key="5">
    <source>
        <dbReference type="EMBL" id="KAK3689951.1"/>
    </source>
</evidence>
<proteinExistence type="predicted"/>
<comment type="caution">
    <text evidence="5">The sequence shown here is derived from an EMBL/GenBank/DDBJ whole genome shotgun (WGS) entry which is preliminary data.</text>
</comment>
<reference evidence="5" key="1">
    <citation type="journal article" date="2023" name="Mol. Phylogenet. Evol.">
        <title>Genome-scale phylogeny and comparative genomics of the fungal order Sordariales.</title>
        <authorList>
            <person name="Hensen N."/>
            <person name="Bonometti L."/>
            <person name="Westerberg I."/>
            <person name="Brannstrom I.O."/>
            <person name="Guillou S."/>
            <person name="Cros-Aarteil S."/>
            <person name="Calhoun S."/>
            <person name="Haridas S."/>
            <person name="Kuo A."/>
            <person name="Mondo S."/>
            <person name="Pangilinan J."/>
            <person name="Riley R."/>
            <person name="LaButti K."/>
            <person name="Andreopoulos B."/>
            <person name="Lipzen A."/>
            <person name="Chen C."/>
            <person name="Yan M."/>
            <person name="Daum C."/>
            <person name="Ng V."/>
            <person name="Clum A."/>
            <person name="Steindorff A."/>
            <person name="Ohm R.A."/>
            <person name="Martin F."/>
            <person name="Silar P."/>
            <person name="Natvig D.O."/>
            <person name="Lalanne C."/>
            <person name="Gautier V."/>
            <person name="Ament-Velasquez S.L."/>
            <person name="Kruys A."/>
            <person name="Hutchinson M.I."/>
            <person name="Powell A.J."/>
            <person name="Barry K."/>
            <person name="Miller A.N."/>
            <person name="Grigoriev I.V."/>
            <person name="Debuchy R."/>
            <person name="Gladieux P."/>
            <person name="Hiltunen Thoren M."/>
            <person name="Johannesson H."/>
        </authorList>
    </citation>
    <scope>NUCLEOTIDE SEQUENCE</scope>
    <source>
        <strain evidence="5">CBS 314.62</strain>
    </source>
</reference>
<dbReference type="PANTHER" id="PTHR10039">
    <property type="entry name" value="AMELOGENIN"/>
    <property type="match status" value="1"/>
</dbReference>
<dbReference type="AlphaFoldDB" id="A0AAE0XCI6"/>
<dbReference type="InterPro" id="IPR056693">
    <property type="entry name" value="DUF7791"/>
</dbReference>
<dbReference type="InterPro" id="IPR056884">
    <property type="entry name" value="NPHP3-like_N"/>
</dbReference>
<dbReference type="Pfam" id="PF24883">
    <property type="entry name" value="NPHP3_N"/>
    <property type="match status" value="1"/>
</dbReference>
<protein>
    <recommendedName>
        <fullName evidence="7">NACHT domain-containing protein</fullName>
    </recommendedName>
</protein>
<evidence type="ECO:0000259" key="4">
    <source>
        <dbReference type="Pfam" id="PF25053"/>
    </source>
</evidence>
<evidence type="ECO:0000256" key="2">
    <source>
        <dbReference type="SAM" id="Coils"/>
    </source>
</evidence>
<name>A0AAE0XCI6_9PEZI</name>
<dbReference type="InterPro" id="IPR027417">
    <property type="entry name" value="P-loop_NTPase"/>
</dbReference>
<dbReference type="Proteomes" id="UP001270362">
    <property type="component" value="Unassembled WGS sequence"/>
</dbReference>
<organism evidence="5 6">
    <name type="scientific">Podospora appendiculata</name>
    <dbReference type="NCBI Taxonomy" id="314037"/>
    <lineage>
        <taxon>Eukaryota</taxon>
        <taxon>Fungi</taxon>
        <taxon>Dikarya</taxon>
        <taxon>Ascomycota</taxon>
        <taxon>Pezizomycotina</taxon>
        <taxon>Sordariomycetes</taxon>
        <taxon>Sordariomycetidae</taxon>
        <taxon>Sordariales</taxon>
        <taxon>Podosporaceae</taxon>
        <taxon>Podospora</taxon>
    </lineage>
</organism>
<keyword evidence="2" id="KW-0175">Coiled coil</keyword>
<reference evidence="5" key="2">
    <citation type="submission" date="2023-06" db="EMBL/GenBank/DDBJ databases">
        <authorList>
            <consortium name="Lawrence Berkeley National Laboratory"/>
            <person name="Haridas S."/>
            <person name="Hensen N."/>
            <person name="Bonometti L."/>
            <person name="Westerberg I."/>
            <person name="Brannstrom I.O."/>
            <person name="Guillou S."/>
            <person name="Cros-Aarteil S."/>
            <person name="Calhoun S."/>
            <person name="Kuo A."/>
            <person name="Mondo S."/>
            <person name="Pangilinan J."/>
            <person name="Riley R."/>
            <person name="Labutti K."/>
            <person name="Andreopoulos B."/>
            <person name="Lipzen A."/>
            <person name="Chen C."/>
            <person name="Yanf M."/>
            <person name="Daum C."/>
            <person name="Ng V."/>
            <person name="Clum A."/>
            <person name="Steindorff A."/>
            <person name="Ohm R."/>
            <person name="Martin F."/>
            <person name="Silar P."/>
            <person name="Natvig D."/>
            <person name="Lalanne C."/>
            <person name="Gautier V."/>
            <person name="Ament-Velasquez S.L."/>
            <person name="Kruys A."/>
            <person name="Hutchinson M.I."/>
            <person name="Powell A.J."/>
            <person name="Barry K."/>
            <person name="Miller A.N."/>
            <person name="Grigoriev I.V."/>
            <person name="Debuchy R."/>
            <person name="Gladieux P."/>
            <person name="Thoren M.H."/>
            <person name="Johannesson H."/>
        </authorList>
    </citation>
    <scope>NUCLEOTIDE SEQUENCE</scope>
    <source>
        <strain evidence="5">CBS 314.62</strain>
    </source>
</reference>
<feature type="coiled-coil region" evidence="2">
    <location>
        <begin position="112"/>
        <end position="139"/>
    </location>
</feature>
<dbReference type="Pfam" id="PF25053">
    <property type="entry name" value="DUF7791"/>
    <property type="match status" value="1"/>
</dbReference>
<evidence type="ECO:0000256" key="1">
    <source>
        <dbReference type="ARBA" id="ARBA00022737"/>
    </source>
</evidence>
<evidence type="ECO:0000259" key="3">
    <source>
        <dbReference type="Pfam" id="PF24883"/>
    </source>
</evidence>
<dbReference type="PANTHER" id="PTHR10039:SF5">
    <property type="entry name" value="NACHT DOMAIN-CONTAINING PROTEIN"/>
    <property type="match status" value="1"/>
</dbReference>
<dbReference type="EMBL" id="JAULSO010000002">
    <property type="protein sequence ID" value="KAK3689951.1"/>
    <property type="molecule type" value="Genomic_DNA"/>
</dbReference>
<keyword evidence="1" id="KW-0677">Repeat</keyword>
<feature type="domain" description="DUF7791" evidence="4">
    <location>
        <begin position="537"/>
        <end position="671"/>
    </location>
</feature>
<sequence>MEPIAVVGLLAASFQFVEQGSKFISIAKQFLGGTAGFHEMKVARSVLQAVALQLSAEASQQTPRQQSTEDQDVLKLVKQCLALAEDINGLIDKCRPKKSAKLGNTLAAAGRMMLNKNTIEDLQSRLTRLEDALALQLITSTRSEVRQCIDGLHGLGLQQQAQMLEAKRIQETLKSGVNVAEFNPQAMAGLKEVIELSNKATLDAERLQFEQGLAALKFSAMDERYVEIVEPFPETFAYMLEDDEQLLRTHPDLQISFREWLLHGEGTFHISGKPGAGKSTLMKMLCEDDRTTAALTTWAGPTRKLVFAKFFFWKYGTSLQRSLEGLYRAILHEVLLHCPDLSLSLFTKRPGHWVDMSRGEIEHGFDQLLKLVETANQTNHRFCFFIDGLDEFEEGEMIHSDLVARLQGWAQNSKGNIKLCVSSRELPAFRRLSVAQKIRLQLLTQHDIELFVHGHLVTLEEFQELRSEGGDAEEQCDDFFRELVSKAEGVFLWVSIVVRSLRKGLIDNGDSIYKLRQKLDHIPSDLDKFFQYMLEAIELPYRKDAYATFAVAMKLAKSGRFNSLSLLRYSFLFDWLENPPFHEQGSLRRLTPRGLDFRLDKAVNRLGARCNSLLEIQRLGNSKYKNAPTHRDIVKFIHRSVPDWLDIHLKEFVQDFDVAQAILQTLLAQIRFGCLVPSSLVAIDLANYVIYFKPVPESASPNTINTWFTQLDTLDDALQRNLSNGDPSYLSSHVNRGDAPSLAPLIDDRGLAGEYLSLPHIAAFLAQHDYLKHKLGKSKHLTEGTLGASLLECAILAISGRALDDVLSTLEVLFQQGVSAKSQTVTAMFGKSKMNISLVGCVWTELSRNPHLFEYEWKAIRLFLQYGAEPDCVLHWLPQWSEIKGIRSVNGKPWTLFQHTKHSLSPAVKTFLNGKMAAKEEFSVQDLVDVIFPNGEFQGLGDAH</sequence>
<keyword evidence="6" id="KW-1185">Reference proteome</keyword>
<dbReference type="Gene3D" id="3.40.50.300">
    <property type="entry name" value="P-loop containing nucleotide triphosphate hydrolases"/>
    <property type="match status" value="1"/>
</dbReference>
<evidence type="ECO:0008006" key="7">
    <source>
        <dbReference type="Google" id="ProtNLM"/>
    </source>
</evidence>
<gene>
    <name evidence="5" type="ORF">B0T22DRAFT_404147</name>
</gene>
<evidence type="ECO:0000313" key="6">
    <source>
        <dbReference type="Proteomes" id="UP001270362"/>
    </source>
</evidence>
<feature type="domain" description="Nephrocystin 3-like N-terminal" evidence="3">
    <location>
        <begin position="256"/>
        <end position="424"/>
    </location>
</feature>
<dbReference type="SUPFAM" id="SSF52540">
    <property type="entry name" value="P-loop containing nucleoside triphosphate hydrolases"/>
    <property type="match status" value="1"/>
</dbReference>